<dbReference type="KEGG" id="laca:LAC1533_0292"/>
<organism evidence="1 2">
    <name type="scientific">Ligilactobacillus acidipiscis</name>
    <dbReference type="NCBI Taxonomy" id="89059"/>
    <lineage>
        <taxon>Bacteria</taxon>
        <taxon>Bacillati</taxon>
        <taxon>Bacillota</taxon>
        <taxon>Bacilli</taxon>
        <taxon>Lactobacillales</taxon>
        <taxon>Lactobacillaceae</taxon>
        <taxon>Ligilactobacillus</taxon>
    </lineage>
</organism>
<dbReference type="AlphaFoldDB" id="A0A1K1KLD6"/>
<sequence>MWHLLELELRQAFLIASYVSYYTGFGEKYLVKQFFNDSKIGLL</sequence>
<reference evidence="2" key="1">
    <citation type="submission" date="2016-11" db="EMBL/GenBank/DDBJ databases">
        <authorList>
            <person name="Papadimitriou K."/>
        </authorList>
    </citation>
    <scope>NUCLEOTIDE SEQUENCE [LARGE SCALE GENOMIC DNA]</scope>
    <source>
        <strain evidence="2">ACA-DC 1533</strain>
    </source>
</reference>
<protein>
    <submittedName>
        <fullName evidence="1">Uncharacterized protein</fullName>
    </submittedName>
</protein>
<name>A0A1K1KLD6_9LACO</name>
<evidence type="ECO:0000313" key="1">
    <source>
        <dbReference type="EMBL" id="SFV39712.1"/>
    </source>
</evidence>
<dbReference type="EMBL" id="LT630287">
    <property type="protein sequence ID" value="SFV39712.1"/>
    <property type="molecule type" value="Genomic_DNA"/>
</dbReference>
<accession>A0A1K1KLD6</accession>
<evidence type="ECO:0000313" key="2">
    <source>
        <dbReference type="Proteomes" id="UP000190935"/>
    </source>
</evidence>
<dbReference type="Proteomes" id="UP000190935">
    <property type="component" value="Chromosome I"/>
</dbReference>
<gene>
    <name evidence="1" type="ORF">LAC1533_0292</name>
</gene>
<proteinExistence type="predicted"/>